<dbReference type="InterPro" id="IPR019500">
    <property type="entry name" value="Pep_S46"/>
</dbReference>
<dbReference type="EMBL" id="LT605205">
    <property type="protein sequence ID" value="SCD21319.1"/>
    <property type="molecule type" value="Genomic_DNA"/>
</dbReference>
<dbReference type="Proteomes" id="UP000187464">
    <property type="component" value="Chromosome I"/>
</dbReference>
<reference evidence="8 9" key="1">
    <citation type="submission" date="2016-08" db="EMBL/GenBank/DDBJ databases">
        <authorList>
            <person name="Seilhamer J.J."/>
        </authorList>
    </citation>
    <scope>NUCLEOTIDE SEQUENCE [LARGE SCALE GENOMIC DNA]</scope>
    <source>
        <strain evidence="8">M3/6</strain>
    </source>
</reference>
<dbReference type="AlphaFoldDB" id="A0A1R3T5H2"/>
<evidence type="ECO:0000313" key="8">
    <source>
        <dbReference type="EMBL" id="SCD21319.1"/>
    </source>
</evidence>
<dbReference type="GO" id="GO:0006508">
    <property type="term" value="P:proteolysis"/>
    <property type="evidence" value="ECO:0007669"/>
    <property type="project" value="UniProtKB-KW"/>
</dbReference>
<evidence type="ECO:0000256" key="4">
    <source>
        <dbReference type="ARBA" id="ARBA00022729"/>
    </source>
</evidence>
<dbReference type="InterPro" id="IPR009003">
    <property type="entry name" value="Peptidase_S1_PA"/>
</dbReference>
<dbReference type="STRING" id="1642647.PSM36_2518"/>
<dbReference type="Pfam" id="PF10459">
    <property type="entry name" value="Peptidase_S46"/>
    <property type="match status" value="1"/>
</dbReference>
<keyword evidence="4 7" id="KW-0732">Signal</keyword>
<dbReference type="EC" id="3.4.14.-" evidence="7"/>
<keyword evidence="6 7" id="KW-0720">Serine protease</keyword>
<feature type="chain" id="PRO_5023112408" description="Dipeptidyl-peptidase" evidence="7">
    <location>
        <begin position="21"/>
        <end position="738"/>
    </location>
</feature>
<dbReference type="PANTHER" id="PTHR38469:SF1">
    <property type="entry name" value="PERIPLASMIC PEPTIDASE SUBFAMILY S1B"/>
    <property type="match status" value="1"/>
</dbReference>
<evidence type="ECO:0000256" key="1">
    <source>
        <dbReference type="ARBA" id="ARBA00010491"/>
    </source>
</evidence>
<keyword evidence="5 7" id="KW-0378">Hydrolase</keyword>
<gene>
    <name evidence="8" type="ORF">PSM36_2518</name>
</gene>
<evidence type="ECO:0000256" key="3">
    <source>
        <dbReference type="ARBA" id="ARBA00022670"/>
    </source>
</evidence>
<dbReference type="RefSeq" id="WP_076931154.1">
    <property type="nucleotide sequence ID" value="NZ_LT605205.1"/>
</dbReference>
<dbReference type="GO" id="GO:0043171">
    <property type="term" value="P:peptide catabolic process"/>
    <property type="evidence" value="ECO:0007669"/>
    <property type="project" value="UniProtKB-UniRule"/>
</dbReference>
<dbReference type="InterPro" id="IPR043504">
    <property type="entry name" value="Peptidase_S1_PA_chymotrypsin"/>
</dbReference>
<organism evidence="8 9">
    <name type="scientific">Proteiniphilum saccharofermentans</name>
    <dbReference type="NCBI Taxonomy" id="1642647"/>
    <lineage>
        <taxon>Bacteria</taxon>
        <taxon>Pseudomonadati</taxon>
        <taxon>Bacteroidota</taxon>
        <taxon>Bacteroidia</taxon>
        <taxon>Bacteroidales</taxon>
        <taxon>Dysgonomonadaceae</taxon>
        <taxon>Proteiniphilum</taxon>
    </lineage>
</organism>
<name>A0A1R3T5H2_9BACT</name>
<comment type="similarity">
    <text evidence="1 7">Belongs to the peptidase S46 family.</text>
</comment>
<accession>A0A1R3T5H2</accession>
<evidence type="ECO:0000313" key="9">
    <source>
        <dbReference type="Proteomes" id="UP000187464"/>
    </source>
</evidence>
<dbReference type="Gene3D" id="2.40.10.10">
    <property type="entry name" value="Trypsin-like serine proteases"/>
    <property type="match status" value="1"/>
</dbReference>
<evidence type="ECO:0000256" key="6">
    <source>
        <dbReference type="ARBA" id="ARBA00022825"/>
    </source>
</evidence>
<evidence type="ECO:0000256" key="7">
    <source>
        <dbReference type="RuleBase" id="RU366067"/>
    </source>
</evidence>
<keyword evidence="2 7" id="KW-0031">Aminopeptidase</keyword>
<dbReference type="PANTHER" id="PTHR38469">
    <property type="entry name" value="PERIPLASMIC PEPTIDASE SUBFAMILY S1B"/>
    <property type="match status" value="1"/>
</dbReference>
<dbReference type="GO" id="GO:0008239">
    <property type="term" value="F:dipeptidyl-peptidase activity"/>
    <property type="evidence" value="ECO:0007669"/>
    <property type="project" value="UniProtKB-UniRule"/>
</dbReference>
<dbReference type="KEGG" id="psac:PSM36_2518"/>
<evidence type="ECO:0000256" key="2">
    <source>
        <dbReference type="ARBA" id="ARBA00022438"/>
    </source>
</evidence>
<feature type="signal peptide" evidence="7">
    <location>
        <begin position="1"/>
        <end position="20"/>
    </location>
</feature>
<sequence length="738" mass="84463">MKKLVLYLLLCCSFIFTASADEGMWMLHLLKQQKLAEMQKLGLELEDYDIYDPDGISLKDAVVFFGRGCTGEVISSEGLVLTNHHCGYGQIQNHSSLENNYLDDGFWAMTRTEELPNPGLTVAFIDRMEDVTDYVKQCLERDKKQDTDGVFFLSPSYLNRIAREKAGEELLAVPGTEVEIKPFFNGNQYYMFTKKIYSDIRLVGAPPSSIGKFGADTDNWMWPRHTGDFALFRIYADKEGNPADYSPENVPLKPKRWLKISAGGVEESDFAMIMGFPGTTHKYYTSWEVAERRDIDNRVRIDMREVRQKAMLEEMLNDPAVKIQYAAKYSGSTNAYKNAIGTNWAIDMRDFEQLKLEQQNRLSEWAKNNRKPEYIEALKEIERIVDERADLRYRSWMLNEGIIRAVEFANVPQRGWNMLTQAVDSAAAEGADSNVPDGIEDAVLQLEQDYNLFADKDYNIDVDKRVSVAMLTEYTRLIGIEKQPAFFNILYTRFNGDVEAFIDYIFDRSLFGNRENWDLFYSDPRAFISDKAKMEQLRNDPMFLFARSVTEEALSLGTQLSKYDVPFSLARRTYMEGILAMDGPYTHFPDANLTLRLTYGQVKGYQPRDAVTYAHQTTLKGVMEKEDPDNWEFVVAEKLKTLYLEKDFGSYALADGNMPVNFVATTHTTGGNSGSPVLNGKGDLIGINFDRNWEGVGGDIQYLPDYQRSIIVDIRYVLFVIDKFAGADHLIEELELFR</sequence>
<comment type="function">
    <text evidence="7">Catalyzes the removal of dipeptides from the N-terminus of oligopeptides.</text>
</comment>
<protein>
    <recommendedName>
        <fullName evidence="7">Dipeptidyl-peptidase</fullName>
        <ecNumber evidence="7">3.4.14.-</ecNumber>
    </recommendedName>
</protein>
<keyword evidence="9" id="KW-1185">Reference proteome</keyword>
<dbReference type="GO" id="GO:0070009">
    <property type="term" value="F:serine-type aminopeptidase activity"/>
    <property type="evidence" value="ECO:0007669"/>
    <property type="project" value="UniProtKB-UniRule"/>
</dbReference>
<keyword evidence="3 7" id="KW-0645">Protease</keyword>
<dbReference type="SUPFAM" id="SSF50494">
    <property type="entry name" value="Trypsin-like serine proteases"/>
    <property type="match status" value="1"/>
</dbReference>
<proteinExistence type="inferred from homology"/>
<evidence type="ECO:0000256" key="5">
    <source>
        <dbReference type="ARBA" id="ARBA00022801"/>
    </source>
</evidence>